<accession>A0A541BQQ6</accession>
<dbReference type="AlphaFoldDB" id="A0A541BQQ6"/>
<keyword evidence="3" id="KW-1185">Reference proteome</keyword>
<reference evidence="2 3" key="1">
    <citation type="submission" date="2019-06" db="EMBL/GenBank/DDBJ databases">
        <title>Rhodococcus spaelei sp. nov., isolated from a cave.</title>
        <authorList>
            <person name="Lee S.D."/>
        </authorList>
    </citation>
    <scope>NUCLEOTIDE SEQUENCE [LARGE SCALE GENOMIC DNA]</scope>
    <source>
        <strain evidence="2 3">C9-5</strain>
    </source>
</reference>
<organism evidence="2 3">
    <name type="scientific">Rhodococcus spelaei</name>
    <dbReference type="NCBI Taxonomy" id="2546320"/>
    <lineage>
        <taxon>Bacteria</taxon>
        <taxon>Bacillati</taxon>
        <taxon>Actinomycetota</taxon>
        <taxon>Actinomycetes</taxon>
        <taxon>Mycobacteriales</taxon>
        <taxon>Nocardiaceae</taxon>
        <taxon>Rhodococcus</taxon>
    </lineage>
</organism>
<evidence type="ECO:0008006" key="4">
    <source>
        <dbReference type="Google" id="ProtNLM"/>
    </source>
</evidence>
<evidence type="ECO:0000313" key="3">
    <source>
        <dbReference type="Proteomes" id="UP000316256"/>
    </source>
</evidence>
<comment type="caution">
    <text evidence="2">The sequence shown here is derived from an EMBL/GenBank/DDBJ whole genome shotgun (WGS) entry which is preliminary data.</text>
</comment>
<feature type="region of interest" description="Disordered" evidence="1">
    <location>
        <begin position="66"/>
        <end position="85"/>
    </location>
</feature>
<dbReference type="RefSeq" id="WP_142094729.1">
    <property type="nucleotide sequence ID" value="NZ_VIGH01000001.1"/>
</dbReference>
<dbReference type="OrthoDB" id="4554341at2"/>
<gene>
    <name evidence="2" type="ORF">FK531_00615</name>
</gene>
<evidence type="ECO:0000313" key="2">
    <source>
        <dbReference type="EMBL" id="TQF74644.1"/>
    </source>
</evidence>
<dbReference type="Proteomes" id="UP000316256">
    <property type="component" value="Unassembled WGS sequence"/>
</dbReference>
<sequence length="85" mass="9434">MQELSCTSCGNRVLVERYSPTHTSVQWLADAESACPEFARRAALGEHSNWIPTCSALRDSIEQATREGVLETDAPRSYPVPGRLR</sequence>
<name>A0A541BQQ6_9NOCA</name>
<evidence type="ECO:0000256" key="1">
    <source>
        <dbReference type="SAM" id="MobiDB-lite"/>
    </source>
</evidence>
<proteinExistence type="predicted"/>
<protein>
    <recommendedName>
        <fullName evidence="4">Ferredoxin</fullName>
    </recommendedName>
</protein>
<dbReference type="EMBL" id="VIGH01000001">
    <property type="protein sequence ID" value="TQF74644.1"/>
    <property type="molecule type" value="Genomic_DNA"/>
</dbReference>